<reference evidence="1 2" key="1">
    <citation type="submission" date="2019-04" db="EMBL/GenBank/DDBJ databases">
        <title>Cohnella sp. nov. isolated from preserved vegetables.</title>
        <authorList>
            <person name="Lin S.-Y."/>
            <person name="Hung M.-H."/>
            <person name="Young C.-C."/>
        </authorList>
    </citation>
    <scope>NUCLEOTIDE SEQUENCE [LARGE SCALE GENOMIC DNA]</scope>
    <source>
        <strain evidence="1 2">CC-MHH1044</strain>
    </source>
</reference>
<comment type="caution">
    <text evidence="1">The sequence shown here is derived from an EMBL/GenBank/DDBJ whole genome shotgun (WGS) entry which is preliminary data.</text>
</comment>
<keyword evidence="2" id="KW-1185">Reference proteome</keyword>
<organism evidence="1 2">
    <name type="scientific">Cohnella fermenti</name>
    <dbReference type="NCBI Taxonomy" id="2565925"/>
    <lineage>
        <taxon>Bacteria</taxon>
        <taxon>Bacillati</taxon>
        <taxon>Bacillota</taxon>
        <taxon>Bacilli</taxon>
        <taxon>Bacillales</taxon>
        <taxon>Paenibacillaceae</taxon>
        <taxon>Cohnella</taxon>
    </lineage>
</organism>
<evidence type="ECO:0000313" key="2">
    <source>
        <dbReference type="Proteomes" id="UP000310636"/>
    </source>
</evidence>
<dbReference type="AlphaFoldDB" id="A0A4S4CAW5"/>
<proteinExistence type="predicted"/>
<dbReference type="OrthoDB" id="9962383at2"/>
<sequence>MDLTIVTNNNVIDLWDQIIISATGKAERSVIQQIEKEQEHLITCPKQLGASSWFVIECYKLPNNVYAVRFEEGHIFNYLIIIHNVLENKFYKLVESGTETE</sequence>
<dbReference type="RefSeq" id="WP_136367923.1">
    <property type="nucleotide sequence ID" value="NZ_SSOB01000001.1"/>
</dbReference>
<dbReference type="EMBL" id="SSOB01000001">
    <property type="protein sequence ID" value="THF84608.1"/>
    <property type="molecule type" value="Genomic_DNA"/>
</dbReference>
<accession>A0A4S4CAW5</accession>
<dbReference type="Proteomes" id="UP000310636">
    <property type="component" value="Unassembled WGS sequence"/>
</dbReference>
<gene>
    <name evidence="1" type="ORF">E6C55_01100</name>
</gene>
<protein>
    <submittedName>
        <fullName evidence="1">Uncharacterized protein</fullName>
    </submittedName>
</protein>
<name>A0A4S4CAW5_9BACL</name>
<evidence type="ECO:0000313" key="1">
    <source>
        <dbReference type="EMBL" id="THF84608.1"/>
    </source>
</evidence>